<dbReference type="InterPro" id="IPR013809">
    <property type="entry name" value="ENTH"/>
</dbReference>
<sequence>VKEKHARNILILSECKGAHTFWAAVNRLPLSSNALLRDGHPNVIKDSMRNKADLTDMSRMWGHLSEGYGKLCSIYLKLLITKMEFHIKVSLPARDLLTSPSCGGRKHTVITRAKSESSRGSAQ</sequence>
<dbReference type="PANTHER" id="PTHR10407">
    <property type="entry name" value="HUNTINGTIN INTERACTING PROTEIN 1"/>
    <property type="match status" value="1"/>
</dbReference>
<dbReference type="GO" id="GO:0032051">
    <property type="term" value="F:clathrin light chain binding"/>
    <property type="evidence" value="ECO:0007669"/>
    <property type="project" value="TreeGrafter"/>
</dbReference>
<dbReference type="GO" id="GO:0080025">
    <property type="term" value="F:phosphatidylinositol-3,5-bisphosphate binding"/>
    <property type="evidence" value="ECO:0007669"/>
    <property type="project" value="TreeGrafter"/>
</dbReference>
<dbReference type="InterPro" id="IPR008942">
    <property type="entry name" value="ENTH_VHS"/>
</dbReference>
<dbReference type="InterPro" id="IPR030224">
    <property type="entry name" value="Sla2_fam"/>
</dbReference>
<dbReference type="GO" id="GO:0043325">
    <property type="term" value="F:phosphatidylinositol-3,4-bisphosphate binding"/>
    <property type="evidence" value="ECO:0007669"/>
    <property type="project" value="TreeGrafter"/>
</dbReference>
<dbReference type="GO" id="GO:0035615">
    <property type="term" value="F:clathrin adaptor activity"/>
    <property type="evidence" value="ECO:0007669"/>
    <property type="project" value="TreeGrafter"/>
</dbReference>
<organism evidence="3 4">
    <name type="scientific">Salarias fasciatus</name>
    <name type="common">Jewelled blenny</name>
    <name type="synonym">Blennius fasciatus</name>
    <dbReference type="NCBI Taxonomy" id="181472"/>
    <lineage>
        <taxon>Eukaryota</taxon>
        <taxon>Metazoa</taxon>
        <taxon>Chordata</taxon>
        <taxon>Craniata</taxon>
        <taxon>Vertebrata</taxon>
        <taxon>Euteleostomi</taxon>
        <taxon>Actinopterygii</taxon>
        <taxon>Neopterygii</taxon>
        <taxon>Teleostei</taxon>
        <taxon>Neoteleostei</taxon>
        <taxon>Acanthomorphata</taxon>
        <taxon>Ovalentaria</taxon>
        <taxon>Blenniimorphae</taxon>
        <taxon>Blenniiformes</taxon>
        <taxon>Blennioidei</taxon>
        <taxon>Blenniidae</taxon>
        <taxon>Salariinae</taxon>
        <taxon>Salarias</taxon>
    </lineage>
</organism>
<name>A0A672II05_SALFA</name>
<dbReference type="GO" id="GO:0030864">
    <property type="term" value="C:cortical actin cytoskeleton"/>
    <property type="evidence" value="ECO:0007669"/>
    <property type="project" value="TreeGrafter"/>
</dbReference>
<evidence type="ECO:0000259" key="2">
    <source>
        <dbReference type="SMART" id="SM00273"/>
    </source>
</evidence>
<dbReference type="SMART" id="SM00273">
    <property type="entry name" value="ENTH"/>
    <property type="match status" value="1"/>
</dbReference>
<evidence type="ECO:0000313" key="3">
    <source>
        <dbReference type="Ensembl" id="ENSSFAP00005040570.1"/>
    </source>
</evidence>
<dbReference type="GO" id="GO:0006897">
    <property type="term" value="P:endocytosis"/>
    <property type="evidence" value="ECO:0007669"/>
    <property type="project" value="InterPro"/>
</dbReference>
<reference evidence="3" key="3">
    <citation type="submission" date="2025-09" db="UniProtKB">
        <authorList>
            <consortium name="Ensembl"/>
        </authorList>
    </citation>
    <scope>IDENTIFICATION</scope>
</reference>
<dbReference type="GO" id="GO:0030136">
    <property type="term" value="C:clathrin-coated vesicle"/>
    <property type="evidence" value="ECO:0007669"/>
    <property type="project" value="TreeGrafter"/>
</dbReference>
<dbReference type="InterPro" id="IPR011417">
    <property type="entry name" value="ANTH_dom"/>
</dbReference>
<dbReference type="AlphaFoldDB" id="A0A672II05"/>
<dbReference type="GO" id="GO:0007015">
    <property type="term" value="P:actin filament organization"/>
    <property type="evidence" value="ECO:0007669"/>
    <property type="project" value="TreeGrafter"/>
</dbReference>
<reference evidence="3" key="1">
    <citation type="submission" date="2019-06" db="EMBL/GenBank/DDBJ databases">
        <authorList>
            <consortium name="Wellcome Sanger Institute Data Sharing"/>
        </authorList>
    </citation>
    <scope>NUCLEOTIDE SEQUENCE [LARGE SCALE GENOMIC DNA]</scope>
</reference>
<protein>
    <recommendedName>
        <fullName evidence="2">ENTH domain-containing protein</fullName>
    </recommendedName>
</protein>
<dbReference type="GO" id="GO:0051015">
    <property type="term" value="F:actin filament binding"/>
    <property type="evidence" value="ECO:0007669"/>
    <property type="project" value="TreeGrafter"/>
</dbReference>
<dbReference type="PANTHER" id="PTHR10407:SF14">
    <property type="entry name" value="HUNTINGTIN-INTERACTING PROTEIN 1"/>
    <property type="match status" value="1"/>
</dbReference>
<feature type="region of interest" description="Disordered" evidence="1">
    <location>
        <begin position="101"/>
        <end position="123"/>
    </location>
</feature>
<accession>A0A672II05</accession>
<dbReference type="Proteomes" id="UP000472267">
    <property type="component" value="Chromosome 14"/>
</dbReference>
<evidence type="ECO:0000256" key="1">
    <source>
        <dbReference type="SAM" id="MobiDB-lite"/>
    </source>
</evidence>
<dbReference type="GO" id="GO:0048268">
    <property type="term" value="P:clathrin coat assembly"/>
    <property type="evidence" value="ECO:0007669"/>
    <property type="project" value="TreeGrafter"/>
</dbReference>
<dbReference type="GO" id="GO:0098793">
    <property type="term" value="C:presynapse"/>
    <property type="evidence" value="ECO:0007669"/>
    <property type="project" value="TreeGrafter"/>
</dbReference>
<dbReference type="InParanoid" id="A0A672II05"/>
<dbReference type="Pfam" id="PF07651">
    <property type="entry name" value="ANTH"/>
    <property type="match status" value="1"/>
</dbReference>
<feature type="domain" description="ENTH" evidence="2">
    <location>
        <begin position="1"/>
        <end position="93"/>
    </location>
</feature>
<dbReference type="Ensembl" id="ENSSFAT00005042063.1">
    <property type="protein sequence ID" value="ENSSFAP00005040570.1"/>
    <property type="gene ID" value="ENSSFAG00005020222.1"/>
</dbReference>
<keyword evidence="4" id="KW-1185">Reference proteome</keyword>
<reference evidence="3" key="2">
    <citation type="submission" date="2025-08" db="UniProtKB">
        <authorList>
            <consortium name="Ensembl"/>
        </authorList>
    </citation>
    <scope>IDENTIFICATION</scope>
</reference>
<proteinExistence type="predicted"/>
<evidence type="ECO:0000313" key="4">
    <source>
        <dbReference type="Proteomes" id="UP000472267"/>
    </source>
</evidence>
<dbReference type="SUPFAM" id="SSF48464">
    <property type="entry name" value="ENTH/VHS domain"/>
    <property type="match status" value="1"/>
</dbReference>